<protein>
    <submittedName>
        <fullName evidence="10">Threonine/serine exporter</fullName>
    </submittedName>
</protein>
<sequence length="144" mass="15685">MSPIVILAAFFGTVAFAILYDIPTRYCFVCGISGMIGWIIYAILLPILGNMPAIFIATIGISLISRFFAVWQKCPEIVFLVSGIFPIVPGAGIYWTAYYLVAGNMSLAADSGSSAFKTCLAMVLGIAIVHELPQKFFSFKRNLK</sequence>
<dbReference type="GO" id="GO:0015744">
    <property type="term" value="P:succinate transport"/>
    <property type="evidence" value="ECO:0007669"/>
    <property type="project" value="TreeGrafter"/>
</dbReference>
<dbReference type="PANTHER" id="PTHR34390">
    <property type="entry name" value="UPF0442 PROTEIN YJJB-RELATED"/>
    <property type="match status" value="1"/>
</dbReference>
<evidence type="ECO:0000256" key="4">
    <source>
        <dbReference type="ARBA" id="ARBA00022692"/>
    </source>
</evidence>
<feature type="domain" description="Threonine/Serine exporter ThrE" evidence="9">
    <location>
        <begin position="6"/>
        <end position="130"/>
    </location>
</feature>
<keyword evidence="4 8" id="KW-0812">Transmembrane</keyword>
<feature type="transmembrane region" description="Helical" evidence="8">
    <location>
        <begin position="27"/>
        <end position="47"/>
    </location>
</feature>
<keyword evidence="11" id="KW-1185">Reference proteome</keyword>
<keyword evidence="5 8" id="KW-1133">Transmembrane helix</keyword>
<dbReference type="Proteomes" id="UP000460549">
    <property type="component" value="Unassembled WGS sequence"/>
</dbReference>
<evidence type="ECO:0000313" key="10">
    <source>
        <dbReference type="EMBL" id="MSU07309.1"/>
    </source>
</evidence>
<evidence type="ECO:0000256" key="2">
    <source>
        <dbReference type="ARBA" id="ARBA00022475"/>
    </source>
</evidence>
<keyword evidence="6 8" id="KW-0472">Membrane</keyword>
<dbReference type="RefSeq" id="WP_154426950.1">
    <property type="nucleotide sequence ID" value="NZ_JAQYGB010000044.1"/>
</dbReference>
<feature type="transmembrane region" description="Helical" evidence="8">
    <location>
        <begin position="114"/>
        <end position="132"/>
    </location>
</feature>
<dbReference type="PANTHER" id="PTHR34390:SF1">
    <property type="entry name" value="SUCCINATE TRANSPORTER SUBUNIT YJJB-RELATED"/>
    <property type="match status" value="1"/>
</dbReference>
<evidence type="ECO:0000259" key="9">
    <source>
        <dbReference type="Pfam" id="PF12821"/>
    </source>
</evidence>
<evidence type="ECO:0000256" key="3">
    <source>
        <dbReference type="ARBA" id="ARBA00022519"/>
    </source>
</evidence>
<proteinExistence type="inferred from homology"/>
<feature type="transmembrane region" description="Helical" evidence="8">
    <location>
        <begin position="53"/>
        <end position="71"/>
    </location>
</feature>
<evidence type="ECO:0000256" key="5">
    <source>
        <dbReference type="ARBA" id="ARBA00022989"/>
    </source>
</evidence>
<evidence type="ECO:0000256" key="1">
    <source>
        <dbReference type="ARBA" id="ARBA00004651"/>
    </source>
</evidence>
<comment type="subcellular location">
    <subcellularLocation>
        <location evidence="1">Cell membrane</location>
        <topology evidence="1">Multi-pass membrane protein</topology>
    </subcellularLocation>
</comment>
<reference evidence="10 11" key="1">
    <citation type="submission" date="2019-08" db="EMBL/GenBank/DDBJ databases">
        <title>In-depth cultivation of the pig gut microbiome towards novel bacterial diversity and tailored functional studies.</title>
        <authorList>
            <person name="Wylensek D."/>
            <person name="Hitch T.C.A."/>
            <person name="Clavel T."/>
        </authorList>
    </citation>
    <scope>NUCLEOTIDE SEQUENCE [LARGE SCALE GENOMIC DNA]</scope>
    <source>
        <strain evidence="10 11">NM-380-WT-3C1</strain>
    </source>
</reference>
<dbReference type="EMBL" id="VUNN01000037">
    <property type="protein sequence ID" value="MSU07309.1"/>
    <property type="molecule type" value="Genomic_DNA"/>
</dbReference>
<feature type="transmembrane region" description="Helical" evidence="8">
    <location>
        <begin position="78"/>
        <end position="102"/>
    </location>
</feature>
<keyword evidence="2" id="KW-1003">Cell membrane</keyword>
<accession>A0A7X2TR95</accession>
<organism evidence="10 11">
    <name type="scientific">Bullifex porci</name>
    <dbReference type="NCBI Taxonomy" id="2606638"/>
    <lineage>
        <taxon>Bacteria</taxon>
        <taxon>Pseudomonadati</taxon>
        <taxon>Spirochaetota</taxon>
        <taxon>Spirochaetia</taxon>
        <taxon>Spirochaetales</taxon>
        <taxon>Spirochaetaceae</taxon>
        <taxon>Bullifex</taxon>
    </lineage>
</organism>
<evidence type="ECO:0000256" key="6">
    <source>
        <dbReference type="ARBA" id="ARBA00023136"/>
    </source>
</evidence>
<keyword evidence="3" id="KW-0997">Cell inner membrane</keyword>
<comment type="similarity">
    <text evidence="7">Belongs to the ThrE exporter (TC 2.A.79) family.</text>
</comment>
<dbReference type="GO" id="GO:0005886">
    <property type="term" value="C:plasma membrane"/>
    <property type="evidence" value="ECO:0007669"/>
    <property type="project" value="UniProtKB-SubCell"/>
</dbReference>
<dbReference type="InterPro" id="IPR050539">
    <property type="entry name" value="ThrE_Dicarb/AminoAcid_Exp"/>
</dbReference>
<feature type="transmembrane region" description="Helical" evidence="8">
    <location>
        <begin position="6"/>
        <end position="22"/>
    </location>
</feature>
<name>A0A7X2TR95_9SPIO</name>
<gene>
    <name evidence="10" type="ORF">FYJ80_11175</name>
</gene>
<evidence type="ECO:0000313" key="11">
    <source>
        <dbReference type="Proteomes" id="UP000460549"/>
    </source>
</evidence>
<comment type="caution">
    <text evidence="10">The sequence shown here is derived from an EMBL/GenBank/DDBJ whole genome shotgun (WGS) entry which is preliminary data.</text>
</comment>
<evidence type="ECO:0000256" key="7">
    <source>
        <dbReference type="ARBA" id="ARBA00034125"/>
    </source>
</evidence>
<dbReference type="Pfam" id="PF12821">
    <property type="entry name" value="ThrE_2"/>
    <property type="match status" value="1"/>
</dbReference>
<dbReference type="InterPro" id="IPR024528">
    <property type="entry name" value="ThrE_2"/>
</dbReference>
<dbReference type="AlphaFoldDB" id="A0A7X2TR95"/>
<evidence type="ECO:0000256" key="8">
    <source>
        <dbReference type="SAM" id="Phobius"/>
    </source>
</evidence>